<reference evidence="1" key="2">
    <citation type="submission" date="2018-01" db="EMBL/GenBank/DDBJ databases">
        <title>FDA dAtabase for Regulatory Grade micrObial Sequences (FDA-ARGOS): Supporting development and validation of Infectious Disease Dx tests.</title>
        <authorList>
            <person name="Hoffmann M."/>
            <person name="Allard M."/>
            <person name="Evans P."/>
            <person name="Brown E."/>
            <person name="Tallon L."/>
            <person name="Sadzewicz L."/>
            <person name="Sengamalay N."/>
            <person name="Ott S."/>
            <person name="Godinez A."/>
            <person name="Nagaraj S."/>
            <person name="Vyas G."/>
            <person name="Aluvathingal J."/>
            <person name="Nadendla S."/>
            <person name="Geyer C."/>
            <person name="Sichtig H."/>
        </authorList>
    </citation>
    <scope>NUCLEOTIDE SEQUENCE</scope>
    <source>
        <strain evidence="1">FDAARGOS_107</strain>
    </source>
</reference>
<evidence type="ECO:0000313" key="1">
    <source>
        <dbReference type="EMBL" id="AMG00937.1"/>
    </source>
</evidence>
<dbReference type="EMBL" id="CP014039">
    <property type="protein sequence ID" value="AMG00937.1"/>
    <property type="molecule type" value="Genomic_DNA"/>
</dbReference>
<dbReference type="RefSeq" id="WP_009696276.1">
    <property type="nucleotide sequence ID" value="NZ_CAKMNG010000043.1"/>
</dbReference>
<keyword evidence="3" id="KW-1185">Reference proteome</keyword>
<dbReference type="KEGG" id="vhr:AL538_25075"/>
<dbReference type="Proteomes" id="UP000253437">
    <property type="component" value="Unassembled WGS sequence"/>
</dbReference>
<proteinExistence type="predicted"/>
<sequence>MSCEDCSDAARKINNPKDLANAMCFLNERTEAKTLKYLGYGSWGEPFSQMVNRKGWNDLICNYFACRTCGQVFNLYAETYHGSGGAIAAIDSIAGKLFIDEFVTSQIDED</sequence>
<accession>A0A3A1PS23</accession>
<reference evidence="2 4" key="3">
    <citation type="submission" date="2018-08" db="EMBL/GenBank/DDBJ databases">
        <title>Vibrio harveyi strains pathogenic to white snook Centropomus viridis Lockington (1877) and potential probiotic bacteria.</title>
        <authorList>
            <person name="Soto-Rodriguez S."/>
            <person name="Gomez-Gil B."/>
            <person name="Lozano-Olvera R."/>
        </authorList>
    </citation>
    <scope>NUCLEOTIDE SEQUENCE [LARGE SCALE GENOMIC DNA]</scope>
    <source>
        <strain evidence="2 4">CAIM 1508</strain>
    </source>
</reference>
<organism evidence="2 4">
    <name type="scientific">Vibrio harveyi</name>
    <name type="common">Beneckea harveyi</name>
    <dbReference type="NCBI Taxonomy" id="669"/>
    <lineage>
        <taxon>Bacteria</taxon>
        <taxon>Pseudomonadati</taxon>
        <taxon>Pseudomonadota</taxon>
        <taxon>Gammaproteobacteria</taxon>
        <taxon>Vibrionales</taxon>
        <taxon>Vibrionaceae</taxon>
        <taxon>Vibrio</taxon>
    </lineage>
</organism>
<evidence type="ECO:0000313" key="2">
    <source>
        <dbReference type="EMBL" id="RIW04895.1"/>
    </source>
</evidence>
<name>A0A3A1PS23_VIBHA</name>
<dbReference type="OrthoDB" id="6624622at2"/>
<dbReference type="EMBL" id="QOUW02000139">
    <property type="protein sequence ID" value="RIW04895.1"/>
    <property type="molecule type" value="Genomic_DNA"/>
</dbReference>
<reference evidence="3" key="1">
    <citation type="submission" date="2015-12" db="EMBL/GenBank/DDBJ databases">
        <title>FDA dAtabase for Regulatory Grade micrObial Sequences (FDA-ARGOS): Supporting development and validation of Infectious Disease Dx tests.</title>
        <authorList>
            <person name="Hoffmann M."/>
            <person name="Allard M."/>
            <person name="Evans P."/>
            <person name="Brown E."/>
            <person name="Tallon L.J."/>
            <person name="Sadzewicz L."/>
            <person name="Sengamalay N."/>
            <person name="Ott S."/>
            <person name="Godinez A."/>
            <person name="Nagaraj S."/>
            <person name="Vyas G."/>
            <person name="Aluvathingal J."/>
            <person name="Nadendla S."/>
            <person name="Geyer C."/>
            <person name="Sichtig H."/>
        </authorList>
    </citation>
    <scope>NUCLEOTIDE SEQUENCE [LARGE SCALE GENOMIC DNA]</scope>
    <source>
        <strain evidence="3">ATCC 43516</strain>
    </source>
</reference>
<dbReference type="AlphaFoldDB" id="A0A3A1PS23"/>
<gene>
    <name evidence="1" type="ORF">AL538_25075</name>
    <name evidence="2" type="ORF">DS957_023220</name>
</gene>
<evidence type="ECO:0000313" key="4">
    <source>
        <dbReference type="Proteomes" id="UP000253437"/>
    </source>
</evidence>
<protein>
    <submittedName>
        <fullName evidence="2">Uncharacterized protein</fullName>
    </submittedName>
</protein>
<evidence type="ECO:0000313" key="3">
    <source>
        <dbReference type="Proteomes" id="UP000067422"/>
    </source>
</evidence>
<dbReference type="Proteomes" id="UP000067422">
    <property type="component" value="Chromosome 2"/>
</dbReference>